<keyword evidence="2" id="KW-0175">Coiled coil</keyword>
<dbReference type="KEGG" id="vnx:VNE69_02160"/>
<dbReference type="Proteomes" id="UP001334084">
    <property type="component" value="Chromosome 2"/>
</dbReference>
<evidence type="ECO:0000256" key="2">
    <source>
        <dbReference type="SAM" id="Coils"/>
    </source>
</evidence>
<keyword evidence="4" id="KW-1185">Reference proteome</keyword>
<accession>A0AAX4J9N6</accession>
<organism evidence="3 4">
    <name type="scientific">Vairimorpha necatrix</name>
    <dbReference type="NCBI Taxonomy" id="6039"/>
    <lineage>
        <taxon>Eukaryota</taxon>
        <taxon>Fungi</taxon>
        <taxon>Fungi incertae sedis</taxon>
        <taxon>Microsporidia</taxon>
        <taxon>Nosematidae</taxon>
        <taxon>Vairimorpha</taxon>
    </lineage>
</organism>
<dbReference type="EMBL" id="CP142727">
    <property type="protein sequence ID" value="WUR02636.1"/>
    <property type="molecule type" value="Genomic_DNA"/>
</dbReference>
<evidence type="ECO:0000256" key="1">
    <source>
        <dbReference type="PROSITE-ProRule" id="PRU00339"/>
    </source>
</evidence>
<dbReference type="GeneID" id="90540450"/>
<protein>
    <submittedName>
        <fullName evidence="3">Uncharacterized protein</fullName>
    </submittedName>
</protein>
<feature type="repeat" description="TPR" evidence="1">
    <location>
        <begin position="248"/>
        <end position="281"/>
    </location>
</feature>
<feature type="coiled-coil region" evidence="2">
    <location>
        <begin position="631"/>
        <end position="672"/>
    </location>
</feature>
<reference evidence="3" key="1">
    <citation type="journal article" date="2024" name="BMC Genomics">
        <title>Functional annotation of a divergent genome using sequence and structure-based similarity.</title>
        <authorList>
            <person name="Svedberg D."/>
            <person name="Winiger R.R."/>
            <person name="Berg A."/>
            <person name="Sharma H."/>
            <person name="Tellgren-Roth C."/>
            <person name="Debrunner-Vossbrinck B.A."/>
            <person name="Vossbrinck C.R."/>
            <person name="Barandun J."/>
        </authorList>
    </citation>
    <scope>NUCLEOTIDE SEQUENCE</scope>
    <source>
        <strain evidence="3">Illinois isolate</strain>
    </source>
</reference>
<dbReference type="SMART" id="SM00028">
    <property type="entry name" value="TPR"/>
    <property type="match status" value="2"/>
</dbReference>
<dbReference type="AlphaFoldDB" id="A0AAX4J9N6"/>
<proteinExistence type="predicted"/>
<gene>
    <name evidence="3" type="ORF">VNE69_02160</name>
</gene>
<evidence type="ECO:0000313" key="4">
    <source>
        <dbReference type="Proteomes" id="UP001334084"/>
    </source>
</evidence>
<dbReference type="InterPro" id="IPR011990">
    <property type="entry name" value="TPR-like_helical_dom_sf"/>
</dbReference>
<dbReference type="PROSITE" id="PS50005">
    <property type="entry name" value="TPR"/>
    <property type="match status" value="1"/>
</dbReference>
<dbReference type="InterPro" id="IPR019734">
    <property type="entry name" value="TPR_rpt"/>
</dbReference>
<dbReference type="RefSeq" id="XP_065328781.1">
    <property type="nucleotide sequence ID" value="XM_065472709.1"/>
</dbReference>
<dbReference type="SUPFAM" id="SSF48452">
    <property type="entry name" value="TPR-like"/>
    <property type="match status" value="1"/>
</dbReference>
<sequence>MIIKIKIDEDSSLSFDTTDLPKDSDFDSLFEIIKDSSLSSSSQFKIAYAYKSEYKYCKQILDYIKSSPIRDIKTKATIFQMSLDMIHNNDIYEESDISYNSYYILLGFRNIKDKEYSRALVYFNKCQYKLGIELCNYYMKKECQFTNEILRSMSIFNNKDMSNYKIGKEMFKRNVSIDFYNMIFHENLDKSNLDLDKSSLDLNKSSLDLDKSNLNLNLDKRNLDVLLSILRRNINEISKLSNFDLQNDTFYYLKGKKYHLEGDYSKALHFYKLSLSLNDNILSKYNLQRILRSDVINEEYDCLEFNNFKYFMIYQKYKNEDIKCEVNNINPDIKRFINIMRGIKNNPESCISKYKTLLDNKLVDKNIIQNNIIYFKYKDICKSSNIDLTNLDIDHFKSNISKDISNHNGSTMIKQDDINLLKDIYNTNSSVYVKYNIFWLTGDLNYYDKSNKFSTQIYNFLNHGTLEYLKIYDTLVKASTIKEYSECLGSFYGANGVAICLTKSRKYKEALKIFYSLVVDYSDVYINIGNVYLINKEIDKGFIEYNKVYDKTEYKEYIREKIYKTYKEIKNIDLLIRIYSKISNHKRDGDKNYKDRSNEDRSNEEILDRSIEDIKMFIFKRLIDENRLEEAEKYKVEDKELRRYYEEKKEEEEKIKKENERAIEELKRYKQARGN</sequence>
<name>A0AAX4J9N6_9MICR</name>
<evidence type="ECO:0000313" key="3">
    <source>
        <dbReference type="EMBL" id="WUR02636.1"/>
    </source>
</evidence>
<keyword evidence="1" id="KW-0802">TPR repeat</keyword>